<protein>
    <submittedName>
        <fullName evidence="1">Uncharacterized protein</fullName>
    </submittedName>
</protein>
<proteinExistence type="predicted"/>
<reference evidence="1" key="2">
    <citation type="submission" date="2013-05" db="EMBL/GenBank/DDBJ databases">
        <authorList>
            <person name="Carter J.-M."/>
            <person name="Baker S.C."/>
            <person name="Pink R."/>
            <person name="Carter D.R.F."/>
            <person name="Collins A."/>
            <person name="Tomlin J."/>
            <person name="Gibbs M."/>
            <person name="Breuker C.J."/>
        </authorList>
    </citation>
    <scope>NUCLEOTIDE SEQUENCE</scope>
    <source>
        <tissue evidence="1">Ovary</tissue>
    </source>
</reference>
<reference evidence="1" key="1">
    <citation type="journal article" date="2013" name="BMC Genomics">
        <title>Unscrambling butterfly oogenesis.</title>
        <authorList>
            <person name="Carter J.M."/>
            <person name="Baker S.C."/>
            <person name="Pink R."/>
            <person name="Carter D.R."/>
            <person name="Collins A."/>
            <person name="Tomlin J."/>
            <person name="Gibbs M."/>
            <person name="Breuker C.J."/>
        </authorList>
    </citation>
    <scope>NUCLEOTIDE SEQUENCE</scope>
    <source>
        <tissue evidence="1">Ovary</tissue>
    </source>
</reference>
<organism evidence="1">
    <name type="scientific">Pararge aegeria</name>
    <name type="common">speckled wood butterfly</name>
    <dbReference type="NCBI Taxonomy" id="116150"/>
    <lineage>
        <taxon>Eukaryota</taxon>
        <taxon>Metazoa</taxon>
        <taxon>Ecdysozoa</taxon>
        <taxon>Arthropoda</taxon>
        <taxon>Hexapoda</taxon>
        <taxon>Insecta</taxon>
        <taxon>Pterygota</taxon>
        <taxon>Neoptera</taxon>
        <taxon>Endopterygota</taxon>
        <taxon>Lepidoptera</taxon>
        <taxon>Glossata</taxon>
        <taxon>Ditrysia</taxon>
        <taxon>Papilionoidea</taxon>
        <taxon>Nymphalidae</taxon>
        <taxon>Satyrinae</taxon>
        <taxon>Satyrini</taxon>
        <taxon>Parargina</taxon>
        <taxon>Pararge</taxon>
    </lineage>
</organism>
<dbReference type="EMBL" id="GAIX01000498">
    <property type="protein sequence ID" value="JAA92062.1"/>
    <property type="molecule type" value="Transcribed_RNA"/>
</dbReference>
<sequence>MRISRLNYNNHSTLLYQAYKEHKTMNFGKPYRRPMSSSGDPSIDIYDIEMFSKPYGMLRNYSTCITIATKSGNYGTNMNHIYSEGL</sequence>
<accession>S4Q031</accession>
<evidence type="ECO:0000313" key="1">
    <source>
        <dbReference type="EMBL" id="JAA92062.1"/>
    </source>
</evidence>
<dbReference type="AlphaFoldDB" id="S4Q031"/>
<name>S4Q031_9NEOP</name>